<feature type="region of interest" description="Disordered" evidence="1">
    <location>
        <begin position="94"/>
        <end position="119"/>
    </location>
</feature>
<proteinExistence type="predicted"/>
<organism evidence="2 3">
    <name type="scientific">Propionibacterium acidifaciens F0233</name>
    <dbReference type="NCBI Taxonomy" id="553198"/>
    <lineage>
        <taxon>Bacteria</taxon>
        <taxon>Bacillati</taxon>
        <taxon>Actinomycetota</taxon>
        <taxon>Actinomycetes</taxon>
        <taxon>Propionibacteriales</taxon>
        <taxon>Propionibacteriaceae</taxon>
        <taxon>Propionibacterium</taxon>
    </lineage>
</organism>
<evidence type="ECO:0000313" key="2">
    <source>
        <dbReference type="EMBL" id="ERK62645.1"/>
    </source>
</evidence>
<feature type="compositionally biased region" description="Basic residues" evidence="1">
    <location>
        <begin position="101"/>
        <end position="113"/>
    </location>
</feature>
<protein>
    <submittedName>
        <fullName evidence="2">Uncharacterized protein</fullName>
    </submittedName>
</protein>
<accession>U2QIB8</accession>
<evidence type="ECO:0000313" key="3">
    <source>
        <dbReference type="Proteomes" id="UP000017052"/>
    </source>
</evidence>
<keyword evidence="3" id="KW-1185">Reference proteome</keyword>
<sequence length="119" mass="12583">MTRQVDLDDADGSAHARFPLARFRFPGPPSNRRSRTPTIDAGGGGPGTRPPARAPRATEPGAANSGGGPEGELAPHGSGVVRAGASVLVRMLRSSEDGRFLHRPSGRPRRAWHHLHDPC</sequence>
<dbReference type="EMBL" id="ACVN02000025">
    <property type="protein sequence ID" value="ERK62645.1"/>
    <property type="molecule type" value="Genomic_DNA"/>
</dbReference>
<dbReference type="AlphaFoldDB" id="U2QIB8"/>
<dbReference type="Proteomes" id="UP000017052">
    <property type="component" value="Unassembled WGS sequence"/>
</dbReference>
<name>U2QIB8_9ACTN</name>
<comment type="caution">
    <text evidence="2">The sequence shown here is derived from an EMBL/GenBank/DDBJ whole genome shotgun (WGS) entry which is preliminary data.</text>
</comment>
<gene>
    <name evidence="2" type="ORF">HMPREF0682_1152</name>
</gene>
<feature type="compositionally biased region" description="Low complexity" evidence="1">
    <location>
        <begin position="54"/>
        <end position="63"/>
    </location>
</feature>
<feature type="region of interest" description="Disordered" evidence="1">
    <location>
        <begin position="1"/>
        <end position="79"/>
    </location>
</feature>
<reference evidence="2" key="1">
    <citation type="submission" date="2013-08" db="EMBL/GenBank/DDBJ databases">
        <authorList>
            <person name="Durkin A.S."/>
            <person name="Haft D.R."/>
            <person name="McCorrison J."/>
            <person name="Torralba M."/>
            <person name="Gillis M."/>
            <person name="Haft D.H."/>
            <person name="Methe B."/>
            <person name="Sutton G."/>
            <person name="Nelson K.E."/>
        </authorList>
    </citation>
    <scope>NUCLEOTIDE SEQUENCE [LARGE SCALE GENOMIC DNA]</scope>
    <source>
        <strain evidence="2">F0233</strain>
    </source>
</reference>
<evidence type="ECO:0000256" key="1">
    <source>
        <dbReference type="SAM" id="MobiDB-lite"/>
    </source>
</evidence>